<gene>
    <name evidence="1" type="ORF">PIG85_01660</name>
</gene>
<sequence length="468" mass="50263">MNLDKVGGLDAGELALLRKIGARVSAHQADNLQLQAWYDAKVKVPNLGLALPERTGSRVRTVAGWPGMVVDALEERLDIDGFDGPTREAAGQIWAENYLDSQYSEAHIEALVHGVAFIVTDKGGPGDPQVVITVESPLTTSGIWDPVRRRLSAAATFITDPENPARVLAATLYLPNETIQLDGDGTGALQARDSIAHNLGRPTVECLVNRPRTSKPWGRSEITEPIISYTQAAIRTLLRAEIGSEFFSAPQRYVLNMSEDMFGPDRSMAEQALKMYAGHMMMFSAGDPDDPVPQLGQFAASSPAPFIEMVKMYAQMVAGEAALPPTYLGFVTDNPASADQIRATEARHVKRAERRQRTFGRAWQAALTTAVALGGGTFPDNRLAVRWKDASTPTKAATTDAVVKQVQAGILPTNSPVTFHELGFDEAATNQLLQAQAQISRQQVMLATLAGGQLNGPGAGVDRGPGGE</sequence>
<name>A0AB38XQB0_9ACTO</name>
<proteinExistence type="predicted"/>
<dbReference type="Proteomes" id="UP001211044">
    <property type="component" value="Chromosome"/>
</dbReference>
<evidence type="ECO:0000313" key="1">
    <source>
        <dbReference type="EMBL" id="WCE46377.1"/>
    </source>
</evidence>
<organism evidence="1 2">
    <name type="scientific">Winkia neuii subsp. anitrata</name>
    <dbReference type="NCBI Taxonomy" id="29318"/>
    <lineage>
        <taxon>Bacteria</taxon>
        <taxon>Bacillati</taxon>
        <taxon>Actinomycetota</taxon>
        <taxon>Actinomycetes</taxon>
        <taxon>Actinomycetales</taxon>
        <taxon>Actinomycetaceae</taxon>
        <taxon>Winkia</taxon>
    </lineage>
</organism>
<reference evidence="1" key="1">
    <citation type="submission" date="2023-01" db="EMBL/GenBank/DDBJ databases">
        <title>Comparative Genomic Analysis of the Clinically-Derived Winkia Strain NY0527 Provides Evidence into the Taxonomic Reassignment of Winkia neuii and Characterizes Their Virulence Traits.</title>
        <authorList>
            <person name="Cai X."/>
            <person name="Peng Y."/>
            <person name="Li M."/>
            <person name="Qiu Y."/>
            <person name="Wang Y."/>
            <person name="Xu L."/>
            <person name="Hou Q."/>
        </authorList>
    </citation>
    <scope>NUCLEOTIDE SEQUENCE</scope>
    <source>
        <strain evidence="1">NY0527</strain>
    </source>
</reference>
<dbReference type="InterPro" id="IPR021145">
    <property type="entry name" value="Portal_protein_SPP1_Gp6-like"/>
</dbReference>
<evidence type="ECO:0000313" key="2">
    <source>
        <dbReference type="Proteomes" id="UP001211044"/>
    </source>
</evidence>
<dbReference type="Pfam" id="PF05133">
    <property type="entry name" value="SPP1_portal"/>
    <property type="match status" value="1"/>
</dbReference>
<dbReference type="RefSeq" id="WP_004806661.1">
    <property type="nucleotide sequence ID" value="NZ_CP116394.1"/>
</dbReference>
<protein>
    <submittedName>
        <fullName evidence="1">Phage portal protein</fullName>
    </submittedName>
</protein>
<dbReference type="EMBL" id="CP116394">
    <property type="protein sequence ID" value="WCE46377.1"/>
    <property type="molecule type" value="Genomic_DNA"/>
</dbReference>
<dbReference type="AlphaFoldDB" id="A0AB38XQB0"/>
<dbReference type="KEGG" id="wne:PIG85_01660"/>
<accession>A0AB38XQB0</accession>